<feature type="transmembrane region" description="Helical" evidence="2">
    <location>
        <begin position="1042"/>
        <end position="1063"/>
    </location>
</feature>
<dbReference type="Pfam" id="PF01764">
    <property type="entry name" value="Lipase_3"/>
    <property type="match status" value="1"/>
</dbReference>
<dbReference type="InterPro" id="IPR051218">
    <property type="entry name" value="Sec_MonoDiacylglyc_Lipase"/>
</dbReference>
<feature type="transmembrane region" description="Helical" evidence="2">
    <location>
        <begin position="991"/>
        <end position="1022"/>
    </location>
</feature>
<name>A0A7J6L9S1_PEROL</name>
<dbReference type="OrthoDB" id="431771at2759"/>
<keyword evidence="2" id="KW-1133">Transmembrane helix</keyword>
<evidence type="ECO:0000256" key="1">
    <source>
        <dbReference type="SAM" id="MobiDB-lite"/>
    </source>
</evidence>
<dbReference type="Proteomes" id="UP000570595">
    <property type="component" value="Unassembled WGS sequence"/>
</dbReference>
<feature type="transmembrane region" description="Helical" evidence="2">
    <location>
        <begin position="283"/>
        <end position="305"/>
    </location>
</feature>
<feature type="transmembrane region" description="Helical" evidence="2">
    <location>
        <begin position="1268"/>
        <end position="1286"/>
    </location>
</feature>
<feature type="transmembrane region" description="Helical" evidence="2">
    <location>
        <begin position="412"/>
        <end position="434"/>
    </location>
</feature>
<keyword evidence="2" id="KW-0472">Membrane</keyword>
<evidence type="ECO:0000256" key="2">
    <source>
        <dbReference type="SAM" id="Phobius"/>
    </source>
</evidence>
<proteinExistence type="predicted"/>
<dbReference type="EMBL" id="JABAHT010000437">
    <property type="protein sequence ID" value="KAF4655941.1"/>
    <property type="molecule type" value="Genomic_DNA"/>
</dbReference>
<feature type="transmembrane region" description="Helical" evidence="2">
    <location>
        <begin position="1438"/>
        <end position="1461"/>
    </location>
</feature>
<feature type="transmembrane region" description="Helical" evidence="2">
    <location>
        <begin position="1127"/>
        <end position="1153"/>
    </location>
</feature>
<keyword evidence="2" id="KW-0812">Transmembrane</keyword>
<dbReference type="InterPro" id="IPR002921">
    <property type="entry name" value="Fungal_lipase-type"/>
</dbReference>
<feature type="transmembrane region" description="Helical" evidence="2">
    <location>
        <begin position="1213"/>
        <end position="1235"/>
    </location>
</feature>
<protein>
    <recommendedName>
        <fullName evidence="3">Fungal lipase-type domain-containing protein</fullName>
    </recommendedName>
</protein>
<dbReference type="SUPFAM" id="SSF53474">
    <property type="entry name" value="alpha/beta-Hydrolases"/>
    <property type="match status" value="2"/>
</dbReference>
<evidence type="ECO:0000259" key="3">
    <source>
        <dbReference type="Pfam" id="PF01764"/>
    </source>
</evidence>
<comment type="caution">
    <text evidence="4">The sequence shown here is derived from an EMBL/GenBank/DDBJ whole genome shotgun (WGS) entry which is preliminary data.</text>
</comment>
<feature type="compositionally biased region" description="Low complexity" evidence="1">
    <location>
        <begin position="167"/>
        <end position="181"/>
    </location>
</feature>
<organism evidence="4 5">
    <name type="scientific">Perkinsus olseni</name>
    <name type="common">Perkinsus atlanticus</name>
    <dbReference type="NCBI Taxonomy" id="32597"/>
    <lineage>
        <taxon>Eukaryota</taxon>
        <taxon>Sar</taxon>
        <taxon>Alveolata</taxon>
        <taxon>Perkinsozoa</taxon>
        <taxon>Perkinsea</taxon>
        <taxon>Perkinsida</taxon>
        <taxon>Perkinsidae</taxon>
        <taxon>Perkinsus</taxon>
    </lineage>
</organism>
<feature type="region of interest" description="Disordered" evidence="1">
    <location>
        <begin position="148"/>
        <end position="185"/>
    </location>
</feature>
<dbReference type="PANTHER" id="PTHR45856">
    <property type="entry name" value="ALPHA/BETA-HYDROLASES SUPERFAMILY PROTEIN"/>
    <property type="match status" value="1"/>
</dbReference>
<reference evidence="4 5" key="1">
    <citation type="submission" date="2020-04" db="EMBL/GenBank/DDBJ databases">
        <title>Perkinsus olseni comparative genomics.</title>
        <authorList>
            <person name="Bogema D.R."/>
        </authorList>
    </citation>
    <scope>NUCLEOTIDE SEQUENCE [LARGE SCALE GENOMIC DNA]</scope>
    <source>
        <strain evidence="4">ATCC PRA-179</strain>
    </source>
</reference>
<evidence type="ECO:0000313" key="5">
    <source>
        <dbReference type="Proteomes" id="UP000570595"/>
    </source>
</evidence>
<gene>
    <name evidence="4" type="ORF">FOZ61_007272</name>
</gene>
<dbReference type="GO" id="GO:0006629">
    <property type="term" value="P:lipid metabolic process"/>
    <property type="evidence" value="ECO:0007669"/>
    <property type="project" value="InterPro"/>
</dbReference>
<feature type="transmembrane region" description="Helical" evidence="2">
    <location>
        <begin position="1314"/>
        <end position="1336"/>
    </location>
</feature>
<feature type="transmembrane region" description="Helical" evidence="2">
    <location>
        <begin position="1342"/>
        <end position="1364"/>
    </location>
</feature>
<feature type="transmembrane region" description="Helical" evidence="2">
    <location>
        <begin position="512"/>
        <end position="534"/>
    </location>
</feature>
<feature type="transmembrane region" description="Helical" evidence="2">
    <location>
        <begin position="20"/>
        <end position="40"/>
    </location>
</feature>
<feature type="region of interest" description="Disordered" evidence="1">
    <location>
        <begin position="1083"/>
        <end position="1114"/>
    </location>
</feature>
<feature type="transmembrane region" description="Helical" evidence="2">
    <location>
        <begin position="70"/>
        <end position="90"/>
    </location>
</feature>
<feature type="domain" description="Fungal lipase-type" evidence="3">
    <location>
        <begin position="1587"/>
        <end position="1744"/>
    </location>
</feature>
<evidence type="ECO:0000313" key="4">
    <source>
        <dbReference type="EMBL" id="KAF4655941.1"/>
    </source>
</evidence>
<accession>A0A7J6L9S1</accession>
<feature type="compositionally biased region" description="Polar residues" evidence="1">
    <location>
        <begin position="1086"/>
        <end position="1095"/>
    </location>
</feature>
<dbReference type="Pfam" id="PF26363">
    <property type="entry name" value="Phospholipase-like"/>
    <property type="match status" value="1"/>
</dbReference>
<dbReference type="PANTHER" id="PTHR45856:SF21">
    <property type="entry name" value="FUNGAL LIPASE-LIKE DOMAIN-CONTAINING PROTEIN"/>
    <property type="match status" value="1"/>
</dbReference>
<dbReference type="InterPro" id="IPR029058">
    <property type="entry name" value="AB_hydrolase_fold"/>
</dbReference>
<feature type="transmembrane region" description="Helical" evidence="2">
    <location>
        <begin position="110"/>
        <end position="131"/>
    </location>
</feature>
<feature type="transmembrane region" description="Helical" evidence="2">
    <location>
        <begin position="195"/>
        <end position="223"/>
    </location>
</feature>
<sequence length="1873" mass="208816">MAALSIPVKRNKATPLPRGLLFICCYLTGKVFHVAFSFIPNLLTRLVPRADSFLAIGMLYVFIQAMGMLGGLVVLALSGIVSQFIVWFNYVFAGNTVTWYDLFASTTTCYVFYAVIRCSWFLGVSLWEIGWQSYAEYPTLRDLLAPPEPLEPSSPRPDGQNSPAREVVPSPMSPRRSVSVPGSAKARRIDRQAKMLLYGPIMVLVIVMAMFGLIPLLCDLGIWCLRVDWLQGLADASSRLNRMCRFSLLIGLFQWTQQFQFIFPRWYRAAGVGAAKSWRSTLIMWAGYCILGPVSVARLLQWALFPLFGLNAAGRTSVYNFIVPQLITEGVSAETMDGILILLWMLQLLYASHIVVKEINLSDWQKDAFYDDSMWLENTIQFKCMFLVPMLLLFSRGFASPAMGFTYAQNDLIVLTLVYPALLVLVWWCTYAYISLRHVKLPRFMVAATLTYFVSGTICEIAGIPAGGARLIVWAHLMRQLIKRASIPFLTASNSASSKTSLRQTHGMERSWCVLLMRVSLGLVGLFLGVRLAFGVLASIQENQRLYPQVPFIQMDKASASSVTVDHAIMSSSFARDASLGHGPRNIARYAVCDQEFWGLHVTDYGMMSLAAYFTTVEDQQAAVDAFFPSQGMRVVPAVEGEDQFWVEIQVGENLTVIAVKGTDFWRASDYNEDIRMWTEPVVTSLLSTVFPTVKIWSPGTTAMVLDAEQEILSAMGIPRPDYKLTRVIDYVEASADRLASREVVFTGHSLGGGIALAAAALVNKPVVAFSPPGMYQSISKHLYRYAPDRRQAFQATHNQSVTIIGENDVVSHIFDTHAGLVQTITCSTEHLAMVGCHMLENTVCNLIRHCKGSRSRHGFDSCRFDYDSKIIMASVARMLDVPYVGSTSVDMRTILESSRYYVFALSWRGFYYFGNEEDIACPSLEQFRMSTHSRHTEGSKPARCSSHPRGLLFICCYLTGKVFHVAFSFIPTLLTRLVPRADSFLAIGMLYVFIQAMGMLGGLVVLALSGIVSQFIAWFNYVFTGNEVTWSDLAIATTKCYVFYAIIRCSWFLGLSLWDIGWQSYAEYPNVRDLLAPPVAPTEASPRSSGSNPVFTGVPKQPRSPRRATVPGKEEIRRNRQAKMMLYGTLMVLVVTTAIVTLIPLLCDLGIWCLRVDWLQGLADASSRLNRMCRFSLLIGLFQWTQQFQFIFPRWYRAAGVGAAKSWRSTLIMWAGYCILGPVSVARLLQWALFPLFGLNAAGRTSVYNFIVPQLITEGVSAETMDGILILLWMLQLLYASHIVVKEINLSDWQKDAFYDDSMWLENTIQFKCMFLVPMLLLFSRGFASPAMGFTYAQNDLIVLTLVYPALLVLVWWCTYAYISLRYIKFYRFALSAFFTYVVSGIICRIAQVSASGARLVVWAHLIRQLIKRASIPLITAPRTGRSKRKIHGVERAWCVLVLRVFLGMLCLFLAVRLGLGVLACVQNVKGLYPRVSFIAVNESPDYNQVTVDHAVMSSNFARDDSLSQGPPQYLARYAICDQYFGGLHVTDYGLMTLAAYFTTIEDQQAAIDAFFPGQGMKVIPIDEGDDRFWVEIQVDEKQTVIAIKGTDVLRVSDYNEDIRMWTEPVVTSLLSTVYPTVKIWSPGTTAMVLDAEQEILSAMGIPRADYKITKIIDYVKLSADRLASREVVFTGHSLGGGIALAAGALVNKPVVAFSPPGMYQSISKHLYRYAPDRRQDFQATHNQSVTIVSENDLVSHIFDTHGGLVQTTTCSTERFAMIGCHMLENQMCNMIRHCPGCATRHGFKSCTFEYDSKIVRAGVAEVLGAPSLKRDPSEVLQRKGATKSSGGSLSSTVAVLAGDSPAVKFPEREIGEGFSGCSLAVSVSNRK</sequence>
<dbReference type="Gene3D" id="3.40.50.1820">
    <property type="entry name" value="alpha/beta hydrolase"/>
    <property type="match status" value="2"/>
</dbReference>